<dbReference type="InterPro" id="IPR008405">
    <property type="entry name" value="ApoL"/>
</dbReference>
<dbReference type="GO" id="GO:0008289">
    <property type="term" value="F:lipid binding"/>
    <property type="evidence" value="ECO:0007669"/>
    <property type="project" value="InterPro"/>
</dbReference>
<keyword evidence="2" id="KW-1133">Transmembrane helix</keyword>
<reference evidence="3" key="1">
    <citation type="submission" date="2025-08" db="UniProtKB">
        <authorList>
            <consortium name="Ensembl"/>
        </authorList>
    </citation>
    <scope>IDENTIFICATION</scope>
</reference>
<protein>
    <submittedName>
        <fullName evidence="3">Si:ch73-233k15.2</fullName>
    </submittedName>
</protein>
<name>A0A8B9GTR0_ASTMX</name>
<dbReference type="Ensembl" id="ENSAMXT00005002930.1">
    <property type="protein sequence ID" value="ENSAMXP00005002601.1"/>
    <property type="gene ID" value="ENSAMXG00005001437.1"/>
</dbReference>
<feature type="transmembrane region" description="Helical" evidence="2">
    <location>
        <begin position="66"/>
        <end position="89"/>
    </location>
</feature>
<sequence>LCKVGFVFSVSIHRRVTQLTQLSLSLKTTCFFMVFIFECRPRMFQFLSDLEETAVKLDRMTKGSSISSVAGSSVGIAGGVMSIIGLGLAPFTAGLSLGLTMTGLGLGVTTCPVLKLKGPNVAFTAGNVAYKPITVVKKIRSLRANSSAVKVLRSEEVARKAVSVGLQEANAGRKIPKLAANLPDIKKLAKRTPLALSKTARAGFVGLNVLFIGLDIYSICSESKSLAKGEQCRMSQLIRSRSSLWRTEINNWDRMYGCLCKGKYTFRENLCILDQPLNNV</sequence>
<comment type="similarity">
    <text evidence="1">Belongs to the apolipoprotein L family.</text>
</comment>
<keyword evidence="2" id="KW-0812">Transmembrane</keyword>
<dbReference type="AlphaFoldDB" id="A0A8B9GTR0"/>
<dbReference type="Proteomes" id="UP000694621">
    <property type="component" value="Unplaced"/>
</dbReference>
<evidence type="ECO:0000256" key="2">
    <source>
        <dbReference type="SAM" id="Phobius"/>
    </source>
</evidence>
<keyword evidence="2" id="KW-0472">Membrane</keyword>
<dbReference type="PANTHER" id="PTHR14096:SF57">
    <property type="entry name" value="APOLIPOPROTEIN L4"/>
    <property type="match status" value="1"/>
</dbReference>
<feature type="transmembrane region" description="Helical" evidence="2">
    <location>
        <begin position="19"/>
        <end position="37"/>
    </location>
</feature>
<dbReference type="GO" id="GO:0005576">
    <property type="term" value="C:extracellular region"/>
    <property type="evidence" value="ECO:0007669"/>
    <property type="project" value="InterPro"/>
</dbReference>
<organism evidence="3 4">
    <name type="scientific">Astyanax mexicanus</name>
    <name type="common">Blind cave fish</name>
    <name type="synonym">Astyanax fasciatus mexicanus</name>
    <dbReference type="NCBI Taxonomy" id="7994"/>
    <lineage>
        <taxon>Eukaryota</taxon>
        <taxon>Metazoa</taxon>
        <taxon>Chordata</taxon>
        <taxon>Craniata</taxon>
        <taxon>Vertebrata</taxon>
        <taxon>Euteleostomi</taxon>
        <taxon>Actinopterygii</taxon>
        <taxon>Neopterygii</taxon>
        <taxon>Teleostei</taxon>
        <taxon>Ostariophysi</taxon>
        <taxon>Characiformes</taxon>
        <taxon>Characoidei</taxon>
        <taxon>Acestrorhamphidae</taxon>
        <taxon>Acestrorhamphinae</taxon>
        <taxon>Astyanax</taxon>
    </lineage>
</organism>
<dbReference type="PANTHER" id="PTHR14096">
    <property type="entry name" value="APOLIPOPROTEIN L"/>
    <property type="match status" value="1"/>
</dbReference>
<accession>A0A8B9GTR0</accession>
<evidence type="ECO:0000313" key="4">
    <source>
        <dbReference type="Proteomes" id="UP000694621"/>
    </source>
</evidence>
<proteinExistence type="inferred from homology"/>
<dbReference type="Pfam" id="PF05461">
    <property type="entry name" value="ApoL"/>
    <property type="match status" value="1"/>
</dbReference>
<dbReference type="GO" id="GO:0042157">
    <property type="term" value="P:lipoprotein metabolic process"/>
    <property type="evidence" value="ECO:0007669"/>
    <property type="project" value="InterPro"/>
</dbReference>
<dbReference type="GO" id="GO:0006869">
    <property type="term" value="P:lipid transport"/>
    <property type="evidence" value="ECO:0007669"/>
    <property type="project" value="InterPro"/>
</dbReference>
<dbReference type="GO" id="GO:0016020">
    <property type="term" value="C:membrane"/>
    <property type="evidence" value="ECO:0007669"/>
    <property type="project" value="TreeGrafter"/>
</dbReference>
<evidence type="ECO:0000313" key="3">
    <source>
        <dbReference type="Ensembl" id="ENSAMXP00005002601.1"/>
    </source>
</evidence>
<evidence type="ECO:0000256" key="1">
    <source>
        <dbReference type="ARBA" id="ARBA00010090"/>
    </source>
</evidence>